<dbReference type="Proteomes" id="UP000193944">
    <property type="component" value="Unassembled WGS sequence"/>
</dbReference>
<dbReference type="AlphaFoldDB" id="A0A1Y1VPS8"/>
<accession>A0A1Y1VPS8</accession>
<proteinExistence type="predicted"/>
<reference evidence="2 3" key="1">
    <citation type="submission" date="2016-08" db="EMBL/GenBank/DDBJ databases">
        <title>A Parts List for Fungal Cellulosomes Revealed by Comparative Genomics.</title>
        <authorList>
            <consortium name="DOE Joint Genome Institute"/>
            <person name="Haitjema C.H."/>
            <person name="Gilmore S.P."/>
            <person name="Henske J.K."/>
            <person name="Solomon K.V."/>
            <person name="De Groot R."/>
            <person name="Kuo A."/>
            <person name="Mondo S.J."/>
            <person name="Salamov A.A."/>
            <person name="Labutti K."/>
            <person name="Zhao Z."/>
            <person name="Chiniquy J."/>
            <person name="Barry K."/>
            <person name="Brewer H.M."/>
            <person name="Purvine S.O."/>
            <person name="Wright A.T."/>
            <person name="Boxma B."/>
            <person name="Van Alen T."/>
            <person name="Hackstein J.H."/>
            <person name="Baker S.E."/>
            <person name="Grigoriev I.V."/>
            <person name="O'Malley M.A."/>
        </authorList>
    </citation>
    <scope>NUCLEOTIDE SEQUENCE [LARGE SCALE GENOMIC DNA]</scope>
    <source>
        <strain evidence="2 3">S4</strain>
    </source>
</reference>
<dbReference type="Gene3D" id="3.40.190.10">
    <property type="entry name" value="Periplasmic binding protein-like II"/>
    <property type="match status" value="2"/>
</dbReference>
<keyword evidence="1" id="KW-0472">Membrane</keyword>
<evidence type="ECO:0000256" key="1">
    <source>
        <dbReference type="SAM" id="Phobius"/>
    </source>
</evidence>
<protein>
    <recommendedName>
        <fullName evidence="4">Periplasmic binding protein-like II</fullName>
    </recommendedName>
</protein>
<organism evidence="2 3">
    <name type="scientific">Anaeromyces robustus</name>
    <dbReference type="NCBI Taxonomy" id="1754192"/>
    <lineage>
        <taxon>Eukaryota</taxon>
        <taxon>Fungi</taxon>
        <taxon>Fungi incertae sedis</taxon>
        <taxon>Chytridiomycota</taxon>
        <taxon>Chytridiomycota incertae sedis</taxon>
        <taxon>Neocallimastigomycetes</taxon>
        <taxon>Neocallimastigales</taxon>
        <taxon>Neocallimastigaceae</taxon>
        <taxon>Anaeromyces</taxon>
    </lineage>
</organism>
<dbReference type="OrthoDB" id="2145717at2759"/>
<evidence type="ECO:0000313" key="2">
    <source>
        <dbReference type="EMBL" id="ORX63321.1"/>
    </source>
</evidence>
<keyword evidence="1" id="KW-1133">Transmembrane helix</keyword>
<dbReference type="PANTHER" id="PTHR43649:SF12">
    <property type="entry name" value="DIACETYLCHITOBIOSE BINDING PROTEIN DASA"/>
    <property type="match status" value="1"/>
</dbReference>
<name>A0A1Y1VPS8_9FUNG</name>
<dbReference type="SUPFAM" id="SSF53850">
    <property type="entry name" value="Periplasmic binding protein-like II"/>
    <property type="match status" value="1"/>
</dbReference>
<keyword evidence="1" id="KW-0812">Transmembrane</keyword>
<evidence type="ECO:0000313" key="3">
    <source>
        <dbReference type="Proteomes" id="UP000193944"/>
    </source>
</evidence>
<evidence type="ECO:0008006" key="4">
    <source>
        <dbReference type="Google" id="ProtNLM"/>
    </source>
</evidence>
<sequence length="142" mass="17095">MIENFLQKKSVKYDIYFFFDSFTEKYGQDLVDLEEYLPKEHIDLFDQSLLNISCIYNHKIVGMPVTVDMNVLYSNKNLLEKYDKKPPKTWDELIETGKYIKEKEEELNNYVVGFNGMFSGTTLIIFLFYFTYIYYIKKIDIY</sequence>
<dbReference type="EMBL" id="MCFG01000652">
    <property type="protein sequence ID" value="ORX63321.1"/>
    <property type="molecule type" value="Genomic_DNA"/>
</dbReference>
<comment type="caution">
    <text evidence="2">The sequence shown here is derived from an EMBL/GenBank/DDBJ whole genome shotgun (WGS) entry which is preliminary data.</text>
</comment>
<reference evidence="2 3" key="2">
    <citation type="submission" date="2016-08" db="EMBL/GenBank/DDBJ databases">
        <title>Pervasive Adenine N6-methylation of Active Genes in Fungi.</title>
        <authorList>
            <consortium name="DOE Joint Genome Institute"/>
            <person name="Mondo S.J."/>
            <person name="Dannebaum R.O."/>
            <person name="Kuo R.C."/>
            <person name="Labutti K."/>
            <person name="Haridas S."/>
            <person name="Kuo A."/>
            <person name="Salamov A."/>
            <person name="Ahrendt S.R."/>
            <person name="Lipzen A."/>
            <person name="Sullivan W."/>
            <person name="Andreopoulos W.B."/>
            <person name="Clum A."/>
            <person name="Lindquist E."/>
            <person name="Daum C."/>
            <person name="Ramamoorthy G.K."/>
            <person name="Gryganskyi A."/>
            <person name="Culley D."/>
            <person name="Magnuson J.K."/>
            <person name="James T.Y."/>
            <person name="O'Malley M.A."/>
            <person name="Stajich J.E."/>
            <person name="Spatafora J.W."/>
            <person name="Visel A."/>
            <person name="Grigoriev I.V."/>
        </authorList>
    </citation>
    <scope>NUCLEOTIDE SEQUENCE [LARGE SCALE GENOMIC DNA]</scope>
    <source>
        <strain evidence="2 3">S4</strain>
    </source>
</reference>
<dbReference type="InterPro" id="IPR006059">
    <property type="entry name" value="SBP"/>
</dbReference>
<gene>
    <name evidence="2" type="ORF">BCR32DRAFT_273466</name>
</gene>
<dbReference type="InterPro" id="IPR050490">
    <property type="entry name" value="Bact_solute-bd_prot1"/>
</dbReference>
<dbReference type="PANTHER" id="PTHR43649">
    <property type="entry name" value="ARABINOSE-BINDING PROTEIN-RELATED"/>
    <property type="match status" value="1"/>
</dbReference>
<feature type="transmembrane region" description="Helical" evidence="1">
    <location>
        <begin position="117"/>
        <end position="136"/>
    </location>
</feature>
<keyword evidence="3" id="KW-1185">Reference proteome</keyword>
<dbReference type="Pfam" id="PF01547">
    <property type="entry name" value="SBP_bac_1"/>
    <property type="match status" value="1"/>
</dbReference>